<name>A0A514A5C3_9CAUD</name>
<dbReference type="InterPro" id="IPR029044">
    <property type="entry name" value="Nucleotide-diphossugar_trans"/>
</dbReference>
<evidence type="ECO:0000313" key="2">
    <source>
        <dbReference type="Proteomes" id="UP000319202"/>
    </source>
</evidence>
<reference evidence="1 2" key="1">
    <citation type="submission" date="2019-05" db="EMBL/GenBank/DDBJ databases">
        <authorList>
            <person name="Hammer B.W."/>
            <person name="Bultman M.N."/>
            <person name="Callewaert L."/>
            <person name="Holmes X.D."/>
            <person name="Kurz K.E."/>
            <person name="Mukundan A."/>
            <person name="Rutledge M.R."/>
            <person name="Saini P."/>
            <person name="Searly J."/>
            <person name="Butela K.A."/>
            <person name="Garlena R.A."/>
            <person name="Russell D.A."/>
            <person name="Pope W.H."/>
            <person name="Jacobs-Sera D."/>
            <person name="Hatfull G.F."/>
        </authorList>
    </citation>
    <scope>NUCLEOTIDE SEQUENCE [LARGE SCALE GENOMIC DNA]</scope>
</reference>
<dbReference type="GO" id="GO:0016740">
    <property type="term" value="F:transferase activity"/>
    <property type="evidence" value="ECO:0007669"/>
    <property type="project" value="UniProtKB-KW"/>
</dbReference>
<evidence type="ECO:0000313" key="1">
    <source>
        <dbReference type="EMBL" id="QDH48478.1"/>
    </source>
</evidence>
<accession>A0A514A5C3</accession>
<organism evidence="1 2">
    <name type="scientific">Gordonia phage Ziko</name>
    <dbReference type="NCBI Taxonomy" id="2591193"/>
    <lineage>
        <taxon>Viruses</taxon>
        <taxon>Duplodnaviria</taxon>
        <taxon>Heunggongvirae</taxon>
        <taxon>Uroviricota</taxon>
        <taxon>Caudoviricetes</taxon>
        <taxon>Ronaldovirus</taxon>
        <taxon>Ronaldovirus ronaldo</taxon>
    </lineage>
</organism>
<sequence>MTGEMLCSTAIVAHPSRKERAEKLATLLPQPNTIVMDNDNLGPGENHWRAWVAAYDEDAEWILVVEDDAIPIDGFEDELAQVLSNSPSPVVSLYLGQSRPFSWQHGIGETINMLEMQGDSSGWLLCQQMLHGVGIAIRTDLVTDMLTWAPMYHTLEGRPKPYDEAIGMWCRAMGLPIAYPFPSILDHDDTETLVAHVDKRKREVGTRVAWKTGKANRDKETQLWIMPTSSRLPSARR</sequence>
<dbReference type="SUPFAM" id="SSF53448">
    <property type="entry name" value="Nucleotide-diphospho-sugar transferases"/>
    <property type="match status" value="1"/>
</dbReference>
<gene>
    <name evidence="1" type="primary">142</name>
    <name evidence="1" type="ORF">SEA_ZIKO_142</name>
</gene>
<keyword evidence="1" id="KW-0808">Transferase</keyword>
<proteinExistence type="predicted"/>
<dbReference type="EMBL" id="MK919478">
    <property type="protein sequence ID" value="QDH48478.1"/>
    <property type="molecule type" value="Genomic_DNA"/>
</dbReference>
<protein>
    <submittedName>
        <fullName evidence="1">Glycosyltransferase</fullName>
    </submittedName>
</protein>
<dbReference type="Proteomes" id="UP000319202">
    <property type="component" value="Segment"/>
</dbReference>